<proteinExistence type="predicted"/>
<evidence type="ECO:0008006" key="3">
    <source>
        <dbReference type="Google" id="ProtNLM"/>
    </source>
</evidence>
<protein>
    <recommendedName>
        <fullName evidence="3">FBD domain-containing protein</fullName>
    </recommendedName>
</protein>
<dbReference type="PANTHER" id="PTHR34709">
    <property type="entry name" value="OS10G0396666 PROTEIN"/>
    <property type="match status" value="1"/>
</dbReference>
<evidence type="ECO:0000313" key="1">
    <source>
        <dbReference type="EnsemblPlants" id="AET4Gv20863700.1"/>
    </source>
</evidence>
<accession>A0A453JCF8</accession>
<evidence type="ECO:0000313" key="2">
    <source>
        <dbReference type="Proteomes" id="UP000015105"/>
    </source>
</evidence>
<reference evidence="2" key="2">
    <citation type="journal article" date="2017" name="Nat. Plants">
        <title>The Aegilops tauschii genome reveals multiple impacts of transposons.</title>
        <authorList>
            <person name="Zhao G."/>
            <person name="Zou C."/>
            <person name="Li K."/>
            <person name="Wang K."/>
            <person name="Li T."/>
            <person name="Gao L."/>
            <person name="Zhang X."/>
            <person name="Wang H."/>
            <person name="Yang Z."/>
            <person name="Liu X."/>
            <person name="Jiang W."/>
            <person name="Mao L."/>
            <person name="Kong X."/>
            <person name="Jiao Y."/>
            <person name="Jia J."/>
        </authorList>
    </citation>
    <scope>NUCLEOTIDE SEQUENCE [LARGE SCALE GENOMIC DNA]</scope>
    <source>
        <strain evidence="2">cv. AL8/78</strain>
    </source>
</reference>
<dbReference type="Gramene" id="AET4Gv20863700.1">
    <property type="protein sequence ID" value="AET4Gv20863700.1"/>
    <property type="gene ID" value="AET4Gv20863700"/>
</dbReference>
<reference evidence="2" key="1">
    <citation type="journal article" date="2014" name="Science">
        <title>Ancient hybridizations among the ancestral genomes of bread wheat.</title>
        <authorList>
            <consortium name="International Wheat Genome Sequencing Consortium,"/>
            <person name="Marcussen T."/>
            <person name="Sandve S.R."/>
            <person name="Heier L."/>
            <person name="Spannagl M."/>
            <person name="Pfeifer M."/>
            <person name="Jakobsen K.S."/>
            <person name="Wulff B.B."/>
            <person name="Steuernagel B."/>
            <person name="Mayer K.F."/>
            <person name="Olsen O.A."/>
        </authorList>
    </citation>
    <scope>NUCLEOTIDE SEQUENCE [LARGE SCALE GENOMIC DNA]</scope>
    <source>
        <strain evidence="2">cv. AL8/78</strain>
    </source>
</reference>
<reference evidence="1" key="4">
    <citation type="submission" date="2019-03" db="UniProtKB">
        <authorList>
            <consortium name="EnsemblPlants"/>
        </authorList>
    </citation>
    <scope>IDENTIFICATION</scope>
</reference>
<dbReference type="PANTHER" id="PTHR34709:SF21">
    <property type="entry name" value="FBD DOMAIN-CONTAINING PROTEIN"/>
    <property type="match status" value="1"/>
</dbReference>
<name>A0A453JCF8_AEGTS</name>
<reference evidence="1" key="3">
    <citation type="journal article" date="2017" name="Nature">
        <title>Genome sequence of the progenitor of the wheat D genome Aegilops tauschii.</title>
        <authorList>
            <person name="Luo M.C."/>
            <person name="Gu Y.Q."/>
            <person name="Puiu D."/>
            <person name="Wang H."/>
            <person name="Twardziok S.O."/>
            <person name="Deal K.R."/>
            <person name="Huo N."/>
            <person name="Zhu T."/>
            <person name="Wang L."/>
            <person name="Wang Y."/>
            <person name="McGuire P.E."/>
            <person name="Liu S."/>
            <person name="Long H."/>
            <person name="Ramasamy R.K."/>
            <person name="Rodriguez J.C."/>
            <person name="Van S.L."/>
            <person name="Yuan L."/>
            <person name="Wang Z."/>
            <person name="Xia Z."/>
            <person name="Xiao L."/>
            <person name="Anderson O.D."/>
            <person name="Ouyang S."/>
            <person name="Liang Y."/>
            <person name="Zimin A.V."/>
            <person name="Pertea G."/>
            <person name="Qi P."/>
            <person name="Bennetzen J.L."/>
            <person name="Dai X."/>
            <person name="Dawson M.W."/>
            <person name="Muller H.G."/>
            <person name="Kugler K."/>
            <person name="Rivarola-Duarte L."/>
            <person name="Spannagl M."/>
            <person name="Mayer K.F.X."/>
            <person name="Lu F.H."/>
            <person name="Bevan M.W."/>
            <person name="Leroy P."/>
            <person name="Li P."/>
            <person name="You F.M."/>
            <person name="Sun Q."/>
            <person name="Liu Z."/>
            <person name="Lyons E."/>
            <person name="Wicker T."/>
            <person name="Salzberg S.L."/>
            <person name="Devos K.M."/>
            <person name="Dvorak J."/>
        </authorList>
    </citation>
    <scope>NUCLEOTIDE SEQUENCE [LARGE SCALE GENOMIC DNA]</scope>
    <source>
        <strain evidence="1">cv. AL8/78</strain>
    </source>
</reference>
<keyword evidence="2" id="KW-1185">Reference proteome</keyword>
<reference evidence="1" key="5">
    <citation type="journal article" date="2021" name="G3 (Bethesda)">
        <title>Aegilops tauschii genome assembly Aet v5.0 features greater sequence contiguity and improved annotation.</title>
        <authorList>
            <person name="Wang L."/>
            <person name="Zhu T."/>
            <person name="Rodriguez J.C."/>
            <person name="Deal K.R."/>
            <person name="Dubcovsky J."/>
            <person name="McGuire P.E."/>
            <person name="Lux T."/>
            <person name="Spannagl M."/>
            <person name="Mayer K.F.X."/>
            <person name="Baldrich P."/>
            <person name="Meyers B.C."/>
            <person name="Huo N."/>
            <person name="Gu Y.Q."/>
            <person name="Zhou H."/>
            <person name="Devos K.M."/>
            <person name="Bennetzen J.L."/>
            <person name="Unver T."/>
            <person name="Budak H."/>
            <person name="Gulick P.J."/>
            <person name="Galiba G."/>
            <person name="Kalapos B."/>
            <person name="Nelson D.R."/>
            <person name="Li P."/>
            <person name="You F.M."/>
            <person name="Luo M.C."/>
            <person name="Dvorak J."/>
        </authorList>
    </citation>
    <scope>NUCLEOTIDE SEQUENCE [LARGE SCALE GENOMIC DNA]</scope>
    <source>
        <strain evidence="1">cv. AL8/78</strain>
    </source>
</reference>
<dbReference type="Proteomes" id="UP000015105">
    <property type="component" value="Chromosome 4D"/>
</dbReference>
<dbReference type="InterPro" id="IPR055312">
    <property type="entry name" value="FBL15-like"/>
</dbReference>
<dbReference type="AlphaFoldDB" id="A0A453JCF8"/>
<dbReference type="EnsemblPlants" id="AET4Gv20863700.1">
    <property type="protein sequence ID" value="AET4Gv20863700.1"/>
    <property type="gene ID" value="AET4Gv20863700"/>
</dbReference>
<organism evidence="1 2">
    <name type="scientific">Aegilops tauschii subsp. strangulata</name>
    <name type="common">Goatgrass</name>
    <dbReference type="NCBI Taxonomy" id="200361"/>
    <lineage>
        <taxon>Eukaryota</taxon>
        <taxon>Viridiplantae</taxon>
        <taxon>Streptophyta</taxon>
        <taxon>Embryophyta</taxon>
        <taxon>Tracheophyta</taxon>
        <taxon>Spermatophyta</taxon>
        <taxon>Magnoliopsida</taxon>
        <taxon>Liliopsida</taxon>
        <taxon>Poales</taxon>
        <taxon>Poaceae</taxon>
        <taxon>BOP clade</taxon>
        <taxon>Pooideae</taxon>
        <taxon>Triticodae</taxon>
        <taxon>Triticeae</taxon>
        <taxon>Triticinae</taxon>
        <taxon>Aegilops</taxon>
    </lineage>
</organism>
<sequence length="185" mass="21465">SISAEVLEKFFWWSCYAVPLALGSWRLQKMRVHTIEKSDVDNREYELRLHLNDGNHLDPQLNFAEEMEKLPVTNFSALELKFEPACHVYGALVLQLLQMHRICAATKKLKVDLTWSPKAREACQGNCPCHMPESWRSQSVFCTRLEEVEIHGFTGADHEQDFLTMIFKCSPMLKSMNVRLIPHPY</sequence>